<dbReference type="Proteomes" id="UP000220836">
    <property type="component" value="Unassembled WGS sequence"/>
</dbReference>
<gene>
    <name evidence="1" type="ORF">PEV8663_03615</name>
</gene>
<accession>A0A238KYD1</accession>
<sequence length="53" mass="5975">MPNFGGYRARFWTMARLIKVFGLSMKPLQMRFCASEANGGFCQSLARPRFGLG</sequence>
<proteinExistence type="predicted"/>
<protein>
    <submittedName>
        <fullName evidence="1">Uncharacterized protein</fullName>
    </submittedName>
</protein>
<keyword evidence="2" id="KW-1185">Reference proteome</keyword>
<name>A0A238KYD1_9RHOB</name>
<dbReference type="EMBL" id="FXYH01000015">
    <property type="protein sequence ID" value="SMX47698.1"/>
    <property type="molecule type" value="Genomic_DNA"/>
</dbReference>
<evidence type="ECO:0000313" key="2">
    <source>
        <dbReference type="Proteomes" id="UP000220836"/>
    </source>
</evidence>
<evidence type="ECO:0000313" key="1">
    <source>
        <dbReference type="EMBL" id="SMX47698.1"/>
    </source>
</evidence>
<reference evidence="1 2" key="1">
    <citation type="submission" date="2017-05" db="EMBL/GenBank/DDBJ databases">
        <authorList>
            <person name="Song R."/>
            <person name="Chenine A.L."/>
            <person name="Ruprecht R.M."/>
        </authorList>
    </citation>
    <scope>NUCLEOTIDE SEQUENCE [LARGE SCALE GENOMIC DNA]</scope>
    <source>
        <strain evidence="1 2">CECT 8663</strain>
    </source>
</reference>
<organism evidence="1 2">
    <name type="scientific">Pelagimonas varians</name>
    <dbReference type="NCBI Taxonomy" id="696760"/>
    <lineage>
        <taxon>Bacteria</taxon>
        <taxon>Pseudomonadati</taxon>
        <taxon>Pseudomonadota</taxon>
        <taxon>Alphaproteobacteria</taxon>
        <taxon>Rhodobacterales</taxon>
        <taxon>Roseobacteraceae</taxon>
        <taxon>Pelagimonas</taxon>
    </lineage>
</organism>
<dbReference type="AlphaFoldDB" id="A0A238KYD1"/>